<protein>
    <submittedName>
        <fullName evidence="1">Endonuclease</fullName>
    </submittedName>
</protein>
<dbReference type="SUPFAM" id="SSF103084">
    <property type="entry name" value="Holliday junction resolvase RusA"/>
    <property type="match status" value="1"/>
</dbReference>
<keyword evidence="2" id="KW-1185">Reference proteome</keyword>
<dbReference type="InterPro" id="IPR036614">
    <property type="entry name" value="RusA-like_sf"/>
</dbReference>
<evidence type="ECO:0000313" key="2">
    <source>
        <dbReference type="Proteomes" id="UP000777002"/>
    </source>
</evidence>
<dbReference type="Proteomes" id="UP000777002">
    <property type="component" value="Unassembled WGS sequence"/>
</dbReference>
<organism evidence="1 2">
    <name type="scientific">Parasutterella secunda</name>
    <dbReference type="NCBI Taxonomy" id="626947"/>
    <lineage>
        <taxon>Bacteria</taxon>
        <taxon>Pseudomonadati</taxon>
        <taxon>Pseudomonadota</taxon>
        <taxon>Betaproteobacteria</taxon>
        <taxon>Burkholderiales</taxon>
        <taxon>Sutterellaceae</taxon>
        <taxon>Parasutterella</taxon>
    </lineage>
</organism>
<keyword evidence="1" id="KW-0255">Endonuclease</keyword>
<dbReference type="Gene3D" id="3.30.1330.70">
    <property type="entry name" value="Holliday junction resolvase RusA"/>
    <property type="match status" value="1"/>
</dbReference>
<sequence length="135" mass="15866">MANRKTKIITKQLVVVVPWPHRYLSPNSRVIWQTKYQVSRRARLTSRLLTLERFGCGNKAYPIDDYIEVQFVAHPRDKRKRDEDNIIASMKATLDGIADALGVNDASFHFRELQMAETKRPPEIEVWLTWKEQEK</sequence>
<dbReference type="GO" id="GO:0004519">
    <property type="term" value="F:endonuclease activity"/>
    <property type="evidence" value="ECO:0007669"/>
    <property type="project" value="UniProtKB-KW"/>
</dbReference>
<dbReference type="RefSeq" id="WP_205049770.1">
    <property type="nucleotide sequence ID" value="NZ_JACJKX010000003.1"/>
</dbReference>
<reference evidence="1 2" key="1">
    <citation type="journal article" date="2021" name="Sci. Rep.">
        <title>The distribution of antibiotic resistance genes in chicken gut microbiota commensals.</title>
        <authorList>
            <person name="Juricova H."/>
            <person name="Matiasovicova J."/>
            <person name="Kubasova T."/>
            <person name="Cejkova D."/>
            <person name="Rychlik I."/>
        </authorList>
    </citation>
    <scope>NUCLEOTIDE SEQUENCE [LARGE SCALE GENOMIC DNA]</scope>
    <source>
        <strain evidence="1 2">An562</strain>
    </source>
</reference>
<dbReference type="EMBL" id="JACJKX010000003">
    <property type="protein sequence ID" value="MBM6928169.1"/>
    <property type="molecule type" value="Genomic_DNA"/>
</dbReference>
<evidence type="ECO:0000313" key="1">
    <source>
        <dbReference type="EMBL" id="MBM6928169.1"/>
    </source>
</evidence>
<proteinExistence type="predicted"/>
<comment type="caution">
    <text evidence="1">The sequence shown here is derived from an EMBL/GenBank/DDBJ whole genome shotgun (WGS) entry which is preliminary data.</text>
</comment>
<gene>
    <name evidence="1" type="ORF">H5985_02650</name>
</gene>
<keyword evidence="1" id="KW-0540">Nuclease</keyword>
<name>A0ABS2GS38_9BURK</name>
<accession>A0ABS2GS38</accession>
<keyword evidence="1" id="KW-0378">Hydrolase</keyword>